<dbReference type="Gene3D" id="3.30.70.2120">
    <property type="match status" value="1"/>
</dbReference>
<reference evidence="7 8" key="1">
    <citation type="submission" date="2019-07" db="EMBL/GenBank/DDBJ databases">
        <title>Complete genome sequence of Comamonas sp. NLF 7-7 isolated from livestock.</title>
        <authorList>
            <person name="Kim D.H."/>
            <person name="Kim J.G."/>
        </authorList>
    </citation>
    <scope>NUCLEOTIDE SEQUENCE [LARGE SCALE GENOMIC DNA]</scope>
    <source>
        <strain evidence="7 8">NLF 7-7</strain>
    </source>
</reference>
<dbReference type="InterPro" id="IPR046358">
    <property type="entry name" value="Flagellin_C"/>
</dbReference>
<dbReference type="Pfam" id="PF00669">
    <property type="entry name" value="Flagellin_N"/>
    <property type="match status" value="1"/>
</dbReference>
<gene>
    <name evidence="7" type="ORF">FOZ74_03605</name>
</gene>
<evidence type="ECO:0000256" key="2">
    <source>
        <dbReference type="ARBA" id="ARBA00022525"/>
    </source>
</evidence>
<dbReference type="PANTHER" id="PTHR42792:SF2">
    <property type="entry name" value="FLAGELLIN"/>
    <property type="match status" value="1"/>
</dbReference>
<organism evidence="7 8">
    <name type="scientific">Comamonas flocculans</name>
    <dbReference type="NCBI Taxonomy" id="2597701"/>
    <lineage>
        <taxon>Bacteria</taxon>
        <taxon>Pseudomonadati</taxon>
        <taxon>Pseudomonadota</taxon>
        <taxon>Betaproteobacteria</taxon>
        <taxon>Burkholderiales</taxon>
        <taxon>Comamonadaceae</taxon>
        <taxon>Comamonas</taxon>
    </lineage>
</organism>
<proteinExistence type="inferred from homology"/>
<comment type="function">
    <text evidence="4">Flagellin is the subunit protein which polymerizes to form the filaments of bacterial flagella.</text>
</comment>
<dbReference type="InterPro" id="IPR001029">
    <property type="entry name" value="Flagellin_N"/>
</dbReference>
<feature type="domain" description="Flagellin N-terminal" evidence="5">
    <location>
        <begin position="5"/>
        <end position="141"/>
    </location>
</feature>
<dbReference type="InterPro" id="IPR001492">
    <property type="entry name" value="Flagellin"/>
</dbReference>
<dbReference type="Pfam" id="PF00700">
    <property type="entry name" value="Flagellin_C"/>
    <property type="match status" value="1"/>
</dbReference>
<dbReference type="SUPFAM" id="SSF64518">
    <property type="entry name" value="Phase 1 flagellin"/>
    <property type="match status" value="2"/>
</dbReference>
<dbReference type="PRINTS" id="PR00207">
    <property type="entry name" value="FLAGELLIN"/>
</dbReference>
<dbReference type="Gene3D" id="1.20.1330.10">
    <property type="entry name" value="f41 fragment of flagellin, N-terminal domain"/>
    <property type="match status" value="2"/>
</dbReference>
<dbReference type="KEGG" id="cof:FOZ74_03605"/>
<name>A0A5B8RU37_9BURK</name>
<evidence type="ECO:0000313" key="8">
    <source>
        <dbReference type="Proteomes" id="UP000321199"/>
    </source>
</evidence>
<evidence type="ECO:0000259" key="5">
    <source>
        <dbReference type="Pfam" id="PF00669"/>
    </source>
</evidence>
<accession>A0A5B8RU37</accession>
<dbReference type="PANTHER" id="PTHR42792">
    <property type="entry name" value="FLAGELLIN"/>
    <property type="match status" value="1"/>
</dbReference>
<dbReference type="GO" id="GO:0009288">
    <property type="term" value="C:bacterial-type flagellum"/>
    <property type="evidence" value="ECO:0007669"/>
    <property type="project" value="UniProtKB-SubCell"/>
</dbReference>
<evidence type="ECO:0000256" key="4">
    <source>
        <dbReference type="RuleBase" id="RU362073"/>
    </source>
</evidence>
<dbReference type="EMBL" id="CP042344">
    <property type="protein sequence ID" value="QEA12194.1"/>
    <property type="molecule type" value="Genomic_DNA"/>
</dbReference>
<dbReference type="AlphaFoldDB" id="A0A5B8RU37"/>
<comment type="similarity">
    <text evidence="1 4">Belongs to the bacterial flagellin family.</text>
</comment>
<dbReference type="Proteomes" id="UP000321199">
    <property type="component" value="Chromosome"/>
</dbReference>
<feature type="domain" description="Flagellin C-terminal" evidence="6">
    <location>
        <begin position="615"/>
        <end position="700"/>
    </location>
</feature>
<dbReference type="InterPro" id="IPR042187">
    <property type="entry name" value="Flagellin_C_sub2"/>
</dbReference>
<protein>
    <recommendedName>
        <fullName evidence="4">Flagellin</fullName>
    </recommendedName>
</protein>
<dbReference type="Gene3D" id="6.10.10.10">
    <property type="entry name" value="Flagellar export chaperone, C-terminal domain"/>
    <property type="match status" value="1"/>
</dbReference>
<evidence type="ECO:0000313" key="7">
    <source>
        <dbReference type="EMBL" id="QEA12194.1"/>
    </source>
</evidence>
<evidence type="ECO:0000256" key="3">
    <source>
        <dbReference type="ARBA" id="ARBA00023143"/>
    </source>
</evidence>
<dbReference type="OrthoDB" id="9796789at2"/>
<keyword evidence="8" id="KW-1185">Reference proteome</keyword>
<comment type="subcellular location">
    <subcellularLocation>
        <location evidence="4">Secreted</location>
    </subcellularLocation>
    <subcellularLocation>
        <location evidence="4">Bacterial flagellum</location>
    </subcellularLocation>
</comment>
<dbReference type="GO" id="GO:0005198">
    <property type="term" value="F:structural molecule activity"/>
    <property type="evidence" value="ECO:0007669"/>
    <property type="project" value="UniProtKB-UniRule"/>
</dbReference>
<keyword evidence="2 4" id="KW-0964">Secreted</keyword>
<dbReference type="Pfam" id="PF07196">
    <property type="entry name" value="Flagellin_IN"/>
    <property type="match status" value="1"/>
</dbReference>
<evidence type="ECO:0000259" key="6">
    <source>
        <dbReference type="Pfam" id="PF00700"/>
    </source>
</evidence>
<dbReference type="GO" id="GO:0005576">
    <property type="term" value="C:extracellular region"/>
    <property type="evidence" value="ECO:0007669"/>
    <property type="project" value="UniProtKB-SubCell"/>
</dbReference>
<evidence type="ECO:0000256" key="1">
    <source>
        <dbReference type="ARBA" id="ARBA00005709"/>
    </source>
</evidence>
<sequence length="702" mass="72408">MASTINTNIASLTAQRNLGVTQQAFQTTIARLSSGLRINRAKDDAAGLAISERFTSQIRGTNQAMRNANDGISLAQVAEGALASSASVLQRIRELAVQSANASNSAADRAALQAEVAQLTTELDRTALTSEFNGQRLLDGTFGSQQFQVGANAHQTIVAAMVNLRTQVYGNNQIAGNSDVVRSWNRDLSPGPGAVAGWSGNGTSPGSLQLQDKDGNPVGGTATVAAHDTAAMVAAKMQTASGLTPPEFTATPITRALLTFPTSGNYELQVFANSVTPPPAISFILGTPPADGLAQAIASINAQSTQSGVSAAPTADGQGILLTSASGDDILLRGSTFWTSPLSPFSVRKANHAGTPTGPAIQLGGNPGDTGKLATIGGEIDMASTERFSINGTPATNVTWGNNGVLDGSFTIQGTQENATIRIHASDTAAQIAARINTRTETTGVTATADTTARLQFDTPGAYILQLRSDNGTPQTVGFQLLDIDSPSGLSAAIDAFNAISSKTGVYATYDADGKSVLLRHPTGNDIMLSDTSFQNAGDVAVSKSATGMPFNPAGVLFADVVAENAVVSGQVVLDSHQSFSIDTLDTRAFDDEVSTLHPVSELDISTVEGANDAIKTADAALAHVSGARSRLGALQSRFETAVANLSISTENQSAARSRIQDADFAKETADLARAQILQQAGTAMVAQANQIPQGVLALLNL</sequence>
<keyword evidence="3 4" id="KW-0975">Bacterial flagellum</keyword>
<dbReference type="InterPro" id="IPR010810">
    <property type="entry name" value="Flagellin_hook_IN_motif"/>
</dbReference>